<feature type="domain" description="EXS" evidence="12">
    <location>
        <begin position="555"/>
        <end position="749"/>
    </location>
</feature>
<keyword evidence="3" id="KW-0813">Transport</keyword>
<dbReference type="PANTHER" id="PTHR10783">
    <property type="entry name" value="XENOTROPIC AND POLYTROPIC RETROVIRUS RECEPTOR 1-RELATED"/>
    <property type="match status" value="1"/>
</dbReference>
<keyword evidence="14" id="KW-1185">Reference proteome</keyword>
<dbReference type="GeneID" id="110785066"/>
<reference evidence="14" key="1">
    <citation type="journal article" date="2021" name="Nat. Commun.">
        <title>Genomic analyses provide insights into spinach domestication and the genetic basis of agronomic traits.</title>
        <authorList>
            <person name="Cai X."/>
            <person name="Sun X."/>
            <person name="Xu C."/>
            <person name="Sun H."/>
            <person name="Wang X."/>
            <person name="Ge C."/>
            <person name="Zhang Z."/>
            <person name="Wang Q."/>
            <person name="Fei Z."/>
            <person name="Jiao C."/>
            <person name="Wang Q."/>
        </authorList>
    </citation>
    <scope>NUCLEOTIDE SEQUENCE [LARGE SCALE GENOMIC DNA]</scope>
    <source>
        <strain evidence="14">cv. Varoflay</strain>
    </source>
</reference>
<dbReference type="GO" id="GO:0005802">
    <property type="term" value="C:trans-Golgi network"/>
    <property type="evidence" value="ECO:0000318"/>
    <property type="project" value="GO_Central"/>
</dbReference>
<feature type="transmembrane region" description="Helical" evidence="11">
    <location>
        <begin position="557"/>
        <end position="574"/>
    </location>
</feature>
<keyword evidence="6 11" id="KW-0812">Transmembrane</keyword>
<feature type="transmembrane region" description="Helical" evidence="11">
    <location>
        <begin position="666"/>
        <end position="686"/>
    </location>
</feature>
<feature type="transmembrane region" description="Helical" evidence="11">
    <location>
        <begin position="595"/>
        <end position="613"/>
    </location>
</feature>
<feature type="transmembrane region" description="Helical" evidence="11">
    <location>
        <begin position="471"/>
        <end position="491"/>
    </location>
</feature>
<feature type="region of interest" description="Disordered" evidence="10">
    <location>
        <begin position="159"/>
        <end position="196"/>
    </location>
</feature>
<dbReference type="GO" id="GO:0016036">
    <property type="term" value="P:cellular response to phosphate starvation"/>
    <property type="evidence" value="ECO:0000318"/>
    <property type="project" value="GO_Central"/>
</dbReference>
<dbReference type="GO" id="GO:0000822">
    <property type="term" value="F:inositol hexakisphosphate binding"/>
    <property type="evidence" value="ECO:0000318"/>
    <property type="project" value="GO_Central"/>
</dbReference>
<evidence type="ECO:0000313" key="14">
    <source>
        <dbReference type="Proteomes" id="UP000813463"/>
    </source>
</evidence>
<sequence>MKFGKEYKQQMVAEWVEAYMDYNGLKRILREIRQSRAPKTPQTPLRVLQQRFSMYSPFRGSEIELRNQQSRGDIEDQVIKVSPLVGESNRTFYRTRLLFPSEEIGAEDEVNFFKKLDEELNKVNTFYRDKMDQVIKDAAELKKQMDAFIALRIKVQNPGTKESDPAVATKPLKATTQAQASSSSESETGGGKEISSLTNDGSDYLKVLNHVRINDTLQGPISVIRGILRDFKDKKLSFSKQELKQVEERLKTALTEFYQELRLLKNYSFMNLSAFAKIMKKYEKTTSRYAARSYMKIVDKSYLGSCDEATKLMENVEHIFIKHFFHANRREGMKPLRPIKRREKHRVTFLSGFFAGCTISLALAIILIMRARKIMERGQGSNYMENMFGLYSLFLYIVLHMLMYAGDIYFWKRCQINYPFIFNFKQGTEVGYREVFLLSTGLAVLALASFFANSNILIGLTMSENNNYAKLIPLLVLLVFVCISLCPFNIIYRSSRYFLIKCLFRCICAPFYEVTFPDFFLADQLTSQISAIRSIEFYICYYSRQDFPRGQAKCHEYGVYNAFYFIIAVIPYWIRCLQCVRRLVQERHSIHGYNAMKYLMAIVAVVIRTVYELKSGTPWLVMALITSAMAVAYNTYWDIVVDWGLLRRNSKNLFLRDRLLVSHKTVYYIAMVVNVLLRAAWLQLVLEFNVQGLQKTTISTTISCLEIVRRGIWNFFRLENEHLNNVGKFRAFRSVPLPFNYHNQNDADEDDNDNDKDD</sequence>
<dbReference type="InterPro" id="IPR034092">
    <property type="entry name" value="PHO1_SPX"/>
</dbReference>
<evidence type="ECO:0000256" key="9">
    <source>
        <dbReference type="ARBA" id="ARBA00043939"/>
    </source>
</evidence>
<dbReference type="InterPro" id="IPR004342">
    <property type="entry name" value="EXS_C"/>
</dbReference>
<evidence type="ECO:0000256" key="7">
    <source>
        <dbReference type="ARBA" id="ARBA00022989"/>
    </source>
</evidence>
<dbReference type="OrthoDB" id="9970435at2759"/>
<evidence type="ECO:0000259" key="12">
    <source>
        <dbReference type="PROSITE" id="PS51380"/>
    </source>
</evidence>
<evidence type="ECO:0000256" key="11">
    <source>
        <dbReference type="SAM" id="Phobius"/>
    </source>
</evidence>
<dbReference type="Pfam" id="PF03105">
    <property type="entry name" value="SPX"/>
    <property type="match status" value="1"/>
</dbReference>
<evidence type="ECO:0000256" key="8">
    <source>
        <dbReference type="ARBA" id="ARBA00023136"/>
    </source>
</evidence>
<proteinExistence type="inferred from homology"/>
<evidence type="ECO:0000256" key="5">
    <source>
        <dbReference type="ARBA" id="ARBA00022592"/>
    </source>
</evidence>
<keyword evidence="7 11" id="KW-1133">Transmembrane helix</keyword>
<dbReference type="PANTHER" id="PTHR10783:SF104">
    <property type="entry name" value="PHOSPHATE TRANSPORTER PHO1 HOMOLOG 10"/>
    <property type="match status" value="1"/>
</dbReference>
<feature type="compositionally biased region" description="Low complexity" evidence="10">
    <location>
        <begin position="173"/>
        <end position="187"/>
    </location>
</feature>
<evidence type="ECO:0000256" key="3">
    <source>
        <dbReference type="ARBA" id="ARBA00022448"/>
    </source>
</evidence>
<dbReference type="RefSeq" id="XP_021845208.1">
    <property type="nucleotide sequence ID" value="XM_021989516.2"/>
</dbReference>
<name>A0A9R0I9Y0_SPIOL</name>
<organism evidence="14 15">
    <name type="scientific">Spinacia oleracea</name>
    <name type="common">Spinach</name>
    <dbReference type="NCBI Taxonomy" id="3562"/>
    <lineage>
        <taxon>Eukaryota</taxon>
        <taxon>Viridiplantae</taxon>
        <taxon>Streptophyta</taxon>
        <taxon>Embryophyta</taxon>
        <taxon>Tracheophyta</taxon>
        <taxon>Spermatophyta</taxon>
        <taxon>Magnoliopsida</taxon>
        <taxon>eudicotyledons</taxon>
        <taxon>Gunneridae</taxon>
        <taxon>Pentapetalae</taxon>
        <taxon>Caryophyllales</taxon>
        <taxon>Chenopodiaceae</taxon>
        <taxon>Chenopodioideae</taxon>
        <taxon>Anserineae</taxon>
        <taxon>Spinacia</taxon>
    </lineage>
</organism>
<feature type="transmembrane region" description="Helical" evidence="11">
    <location>
        <begin position="619"/>
        <end position="645"/>
    </location>
</feature>
<evidence type="ECO:0000313" key="15">
    <source>
        <dbReference type="RefSeq" id="XP_021845208.1"/>
    </source>
</evidence>
<feature type="transmembrane region" description="Helical" evidence="11">
    <location>
        <begin position="347"/>
        <end position="368"/>
    </location>
</feature>
<dbReference type="GO" id="GO:0005886">
    <property type="term" value="C:plasma membrane"/>
    <property type="evidence" value="ECO:0007669"/>
    <property type="project" value="UniProtKB-SubCell"/>
</dbReference>
<accession>A0A9R0I9Y0</accession>
<dbReference type="PROSITE" id="PS51380">
    <property type="entry name" value="EXS"/>
    <property type="match status" value="1"/>
</dbReference>
<feature type="transmembrane region" description="Helical" evidence="11">
    <location>
        <begin position="388"/>
        <end position="411"/>
    </location>
</feature>
<dbReference type="InterPro" id="IPR004331">
    <property type="entry name" value="SPX_dom"/>
</dbReference>
<evidence type="ECO:0000256" key="1">
    <source>
        <dbReference type="ARBA" id="ARBA00004651"/>
    </source>
</evidence>
<comment type="function">
    <text evidence="9">May transport inorganic phosphate (Pi).</text>
</comment>
<reference evidence="15" key="2">
    <citation type="submission" date="2025-08" db="UniProtKB">
        <authorList>
            <consortium name="RefSeq"/>
        </authorList>
    </citation>
    <scope>IDENTIFICATION</scope>
    <source>
        <tissue evidence="15">Leaf</tissue>
    </source>
</reference>
<evidence type="ECO:0000256" key="2">
    <source>
        <dbReference type="ARBA" id="ARBA00009665"/>
    </source>
</evidence>
<evidence type="ECO:0000256" key="4">
    <source>
        <dbReference type="ARBA" id="ARBA00022475"/>
    </source>
</evidence>
<gene>
    <name evidence="15" type="primary">LOC110785066</name>
</gene>
<feature type="transmembrane region" description="Helical" evidence="11">
    <location>
        <begin position="432"/>
        <end position="451"/>
    </location>
</feature>
<keyword evidence="5" id="KW-0592">Phosphate transport</keyword>
<evidence type="ECO:0000256" key="6">
    <source>
        <dbReference type="ARBA" id="ARBA00022692"/>
    </source>
</evidence>
<dbReference type="GO" id="GO:0006817">
    <property type="term" value="P:phosphate ion transport"/>
    <property type="evidence" value="ECO:0000318"/>
    <property type="project" value="GO_Central"/>
</dbReference>
<comment type="similarity">
    <text evidence="2">Belongs to the SYG1 (TC 2.A.94) family.</text>
</comment>
<evidence type="ECO:0000256" key="10">
    <source>
        <dbReference type="SAM" id="MobiDB-lite"/>
    </source>
</evidence>
<keyword evidence="4" id="KW-1003">Cell membrane</keyword>
<protein>
    <submittedName>
        <fullName evidence="15">Phosphate transporter PHO1 homolog 10</fullName>
    </submittedName>
</protein>
<dbReference type="AlphaFoldDB" id="A0A9R0I9Y0"/>
<dbReference type="Pfam" id="PF03124">
    <property type="entry name" value="EXS"/>
    <property type="match status" value="1"/>
</dbReference>
<evidence type="ECO:0000259" key="13">
    <source>
        <dbReference type="PROSITE" id="PS51382"/>
    </source>
</evidence>
<dbReference type="Proteomes" id="UP000813463">
    <property type="component" value="Chromosome 6"/>
</dbReference>
<dbReference type="KEGG" id="soe:110785066"/>
<comment type="subcellular location">
    <subcellularLocation>
        <location evidence="1">Cell membrane</location>
        <topology evidence="1">Multi-pass membrane protein</topology>
    </subcellularLocation>
</comment>
<keyword evidence="8 11" id="KW-0472">Membrane</keyword>
<feature type="domain" description="SPX" evidence="13">
    <location>
        <begin position="1"/>
        <end position="296"/>
    </location>
</feature>
<dbReference type="PROSITE" id="PS51382">
    <property type="entry name" value="SPX"/>
    <property type="match status" value="1"/>
</dbReference>
<dbReference type="GO" id="GO:0005315">
    <property type="term" value="F:phosphate transmembrane transporter activity"/>
    <property type="evidence" value="ECO:0000318"/>
    <property type="project" value="GO_Central"/>
</dbReference>
<dbReference type="CDD" id="cd14476">
    <property type="entry name" value="SPX_PHO1_like"/>
    <property type="match status" value="1"/>
</dbReference>